<name>A0AAC8PVJ0_9GAMM</name>
<dbReference type="EMBL" id="CP011376">
    <property type="protein sequence ID" value="AKG07783.1"/>
    <property type="molecule type" value="Genomic_DNA"/>
</dbReference>
<evidence type="ECO:0000313" key="2">
    <source>
        <dbReference type="Proteomes" id="UP000077465"/>
    </source>
</evidence>
<dbReference type="RefSeq" id="WP_046699243.1">
    <property type="nucleotide sequence ID" value="NZ_CP011376.1"/>
</dbReference>
<gene>
    <name evidence="1" type="ORF">AAX06_06005</name>
</gene>
<accession>A0AAC8PVJ0</accession>
<sequence length="214" mass="24955">MIKVKELVDNLVQTELHNLKMKDSEGVLRENRLEQVINNINLGLTDLYTKFVLKVVEAKYIVEPHQRMFNPVVNTDNEILEVLNVFHNDERLFNSGFRAYTITNASNGAAIKLNYSPDEGDVIRIISKANHKRLVKEDYHDNTECELPLSYITALNYFVASRMFTSIVNQLDGDLNESQRWYQMYLTELKELRDAGIEADNLDNNYWFQERGFV</sequence>
<organism evidence="1 2">
    <name type="scientific">Moraxella bovoculi</name>
    <dbReference type="NCBI Taxonomy" id="386891"/>
    <lineage>
        <taxon>Bacteria</taxon>
        <taxon>Pseudomonadati</taxon>
        <taxon>Pseudomonadota</taxon>
        <taxon>Gammaproteobacteria</taxon>
        <taxon>Moraxellales</taxon>
        <taxon>Moraxellaceae</taxon>
        <taxon>Moraxella</taxon>
    </lineage>
</organism>
<dbReference type="Proteomes" id="UP000077465">
    <property type="component" value="Chromosome"/>
</dbReference>
<proteinExistence type="predicted"/>
<evidence type="ECO:0000313" key="1">
    <source>
        <dbReference type="EMBL" id="AKG07783.1"/>
    </source>
</evidence>
<dbReference type="AlphaFoldDB" id="A0AAC8PVJ0"/>
<protein>
    <submittedName>
        <fullName evidence="1">Uncharacterized protein</fullName>
    </submittedName>
</protein>
<reference evidence="1 2" key="1">
    <citation type="submission" date="2015-05" db="EMBL/GenBank/DDBJ databases">
        <authorList>
            <person name="Dickey A."/>
            <person name="Clawson M."/>
            <person name="Bono J."/>
            <person name="Loy J.D."/>
        </authorList>
    </citation>
    <scope>NUCLEOTIDE SEQUENCE [LARGE SCALE GENOMIC DNA]</scope>
    <source>
        <strain evidence="1 2">22581</strain>
    </source>
</reference>